<comment type="caution">
    <text evidence="1">The sequence shown here is derived from an EMBL/GenBank/DDBJ whole genome shotgun (WGS) entry which is preliminary data.</text>
</comment>
<organism evidence="1 2">
    <name type="scientific">Stylosanthes scabra</name>
    <dbReference type="NCBI Taxonomy" id="79078"/>
    <lineage>
        <taxon>Eukaryota</taxon>
        <taxon>Viridiplantae</taxon>
        <taxon>Streptophyta</taxon>
        <taxon>Embryophyta</taxon>
        <taxon>Tracheophyta</taxon>
        <taxon>Spermatophyta</taxon>
        <taxon>Magnoliopsida</taxon>
        <taxon>eudicotyledons</taxon>
        <taxon>Gunneridae</taxon>
        <taxon>Pentapetalae</taxon>
        <taxon>rosids</taxon>
        <taxon>fabids</taxon>
        <taxon>Fabales</taxon>
        <taxon>Fabaceae</taxon>
        <taxon>Papilionoideae</taxon>
        <taxon>50 kb inversion clade</taxon>
        <taxon>dalbergioids sensu lato</taxon>
        <taxon>Dalbergieae</taxon>
        <taxon>Pterocarpus clade</taxon>
        <taxon>Stylosanthes</taxon>
    </lineage>
</organism>
<gene>
    <name evidence="1" type="ORF">PIB30_079271</name>
</gene>
<reference evidence="1 2" key="1">
    <citation type="journal article" date="2023" name="Plants (Basel)">
        <title>Bridging the Gap: Combining Genomics and Transcriptomics Approaches to Understand Stylosanthes scabra, an Orphan Legume from the Brazilian Caatinga.</title>
        <authorList>
            <person name="Ferreira-Neto J.R.C."/>
            <person name="da Silva M.D."/>
            <person name="Binneck E."/>
            <person name="de Melo N.F."/>
            <person name="da Silva R.H."/>
            <person name="de Melo A.L.T.M."/>
            <person name="Pandolfi V."/>
            <person name="Bustamante F.O."/>
            <person name="Brasileiro-Vidal A.C."/>
            <person name="Benko-Iseppon A.M."/>
        </authorList>
    </citation>
    <scope>NUCLEOTIDE SEQUENCE [LARGE SCALE GENOMIC DNA]</scope>
    <source>
        <tissue evidence="1">Leaves</tissue>
    </source>
</reference>
<protein>
    <submittedName>
        <fullName evidence="1">Uncharacterized protein</fullName>
    </submittedName>
</protein>
<dbReference type="EMBL" id="JASCZI010061534">
    <property type="protein sequence ID" value="MED6138947.1"/>
    <property type="molecule type" value="Genomic_DNA"/>
</dbReference>
<evidence type="ECO:0000313" key="2">
    <source>
        <dbReference type="Proteomes" id="UP001341840"/>
    </source>
</evidence>
<dbReference type="Proteomes" id="UP001341840">
    <property type="component" value="Unassembled WGS sequence"/>
</dbReference>
<keyword evidence="2" id="KW-1185">Reference proteome</keyword>
<proteinExistence type="predicted"/>
<name>A0ABU6SRA8_9FABA</name>
<sequence>MPVFTRFTCVGLSRSEDLIYLAPSNNTWPLVKGTSSGSGGALFVVVILKLIAQGTFPSGRWSFIPISKEEGKVVVFGESCFKDTGSGFL</sequence>
<accession>A0ABU6SRA8</accession>
<evidence type="ECO:0000313" key="1">
    <source>
        <dbReference type="EMBL" id="MED6138947.1"/>
    </source>
</evidence>